<reference evidence="2 3" key="1">
    <citation type="submission" date="2019-12" db="EMBL/GenBank/DDBJ databases">
        <title>Whole-genome sequencing of Allorhizobium vitis.</title>
        <authorList>
            <person name="Gan H.M."/>
            <person name="Szegedi E."/>
            <person name="Burr T."/>
            <person name="Savka M.A."/>
        </authorList>
    </citation>
    <scope>NUCLEOTIDE SEQUENCE [LARGE SCALE GENOMIC DNA]</scope>
    <source>
        <strain evidence="2 3">CG989</strain>
    </source>
</reference>
<comment type="caution">
    <text evidence="2">The sequence shown here is derived from an EMBL/GenBank/DDBJ whole genome shotgun (WGS) entry which is preliminary data.</text>
</comment>
<dbReference type="EMBL" id="WPHM01000003">
    <property type="protein sequence ID" value="MUZ57438.1"/>
    <property type="molecule type" value="Genomic_DNA"/>
</dbReference>
<gene>
    <name evidence="2" type="ORF">GOZ95_08185</name>
</gene>
<keyword evidence="1" id="KW-0812">Transmembrane</keyword>
<keyword evidence="1" id="KW-0472">Membrane</keyword>
<name>A0AAE4WBJ7_AGRVI</name>
<proteinExistence type="predicted"/>
<protein>
    <submittedName>
        <fullName evidence="2">DUF4231 domain-containing protein</fullName>
    </submittedName>
</protein>
<feature type="transmembrane region" description="Helical" evidence="1">
    <location>
        <begin position="72"/>
        <end position="95"/>
    </location>
</feature>
<evidence type="ECO:0000313" key="2">
    <source>
        <dbReference type="EMBL" id="MUZ57438.1"/>
    </source>
</evidence>
<dbReference type="Proteomes" id="UP000436692">
    <property type="component" value="Unassembled WGS sequence"/>
</dbReference>
<evidence type="ECO:0000313" key="3">
    <source>
        <dbReference type="Proteomes" id="UP000436692"/>
    </source>
</evidence>
<sequence>MNEDVDREIRLQIQKLERDTETTSASNFAVAQRWELYNICLGVTIVILSACATALGAISASEGISSDPTVQSFLIVFSTVISSAAAVLGSILTFLKPSERAARYREFGNKQKSLRNRLRVYHSVTINFADDPKERHAALRKFLTEKDALNSDNPPIPRWAFKQASKDIADKLRRQGQAVRSGGIQSAN</sequence>
<dbReference type="NCBIfam" id="NF033632">
    <property type="entry name" value="SLATT_4"/>
    <property type="match status" value="1"/>
</dbReference>
<evidence type="ECO:0000256" key="1">
    <source>
        <dbReference type="SAM" id="Phobius"/>
    </source>
</evidence>
<feature type="transmembrane region" description="Helical" evidence="1">
    <location>
        <begin position="36"/>
        <end position="60"/>
    </location>
</feature>
<dbReference type="RefSeq" id="WP_156547894.1">
    <property type="nucleotide sequence ID" value="NZ_JABAEJ010000004.1"/>
</dbReference>
<keyword evidence="1" id="KW-1133">Transmembrane helix</keyword>
<accession>A0AAE4WBJ7</accession>
<dbReference type="AlphaFoldDB" id="A0AAE4WBJ7"/>
<organism evidence="2 3">
    <name type="scientific">Agrobacterium vitis</name>
    <name type="common">Rhizobium vitis</name>
    <dbReference type="NCBI Taxonomy" id="373"/>
    <lineage>
        <taxon>Bacteria</taxon>
        <taxon>Pseudomonadati</taxon>
        <taxon>Pseudomonadota</taxon>
        <taxon>Alphaproteobacteria</taxon>
        <taxon>Hyphomicrobiales</taxon>
        <taxon>Rhizobiaceae</taxon>
        <taxon>Rhizobium/Agrobacterium group</taxon>
        <taxon>Agrobacterium</taxon>
    </lineage>
</organism>